<evidence type="ECO:0000256" key="3">
    <source>
        <dbReference type="ARBA" id="ARBA00022490"/>
    </source>
</evidence>
<feature type="domain" description="C2 DOCK-type" evidence="10">
    <location>
        <begin position="436"/>
        <end position="617"/>
    </location>
</feature>
<dbReference type="InterPro" id="IPR001452">
    <property type="entry name" value="SH3_domain"/>
</dbReference>
<dbReference type="InterPro" id="IPR043161">
    <property type="entry name" value="DOCK_C_lobe_A"/>
</dbReference>
<dbReference type="Proteomes" id="UP001107558">
    <property type="component" value="Chromosome 3"/>
</dbReference>
<dbReference type="OrthoDB" id="18896at2759"/>
<feature type="compositionally biased region" description="Basic residues" evidence="8">
    <location>
        <begin position="1776"/>
        <end position="1790"/>
    </location>
</feature>
<feature type="compositionally biased region" description="Low complexity" evidence="8">
    <location>
        <begin position="1897"/>
        <end position="1910"/>
    </location>
</feature>
<keyword evidence="5" id="KW-0344">Guanine-nucleotide releasing factor</keyword>
<evidence type="ECO:0000256" key="2">
    <source>
        <dbReference type="ARBA" id="ARBA00022443"/>
    </source>
</evidence>
<organism evidence="12 13">
    <name type="scientific">Polypedilum vanderplanki</name>
    <name type="common">Sleeping chironomid midge</name>
    <dbReference type="NCBI Taxonomy" id="319348"/>
    <lineage>
        <taxon>Eukaryota</taxon>
        <taxon>Metazoa</taxon>
        <taxon>Ecdysozoa</taxon>
        <taxon>Arthropoda</taxon>
        <taxon>Hexapoda</taxon>
        <taxon>Insecta</taxon>
        <taxon>Pterygota</taxon>
        <taxon>Neoptera</taxon>
        <taxon>Endopterygota</taxon>
        <taxon>Diptera</taxon>
        <taxon>Nematocera</taxon>
        <taxon>Chironomoidea</taxon>
        <taxon>Chironomidae</taxon>
        <taxon>Chironominae</taxon>
        <taxon>Polypedilum</taxon>
        <taxon>Polypedilum</taxon>
    </lineage>
</organism>
<dbReference type="Gene3D" id="1.20.1270.350">
    <property type="entry name" value="Dedicator of cytokinesis N-terminal subdomain"/>
    <property type="match status" value="1"/>
</dbReference>
<evidence type="ECO:0000256" key="7">
    <source>
        <dbReference type="PROSITE-ProRule" id="PRU00983"/>
    </source>
</evidence>
<gene>
    <name evidence="12" type="ORF">PVAND_001211</name>
</gene>
<keyword evidence="2 6" id="KW-0728">SH3 domain</keyword>
<dbReference type="InterPro" id="IPR043162">
    <property type="entry name" value="DOCK_C_lobe_C"/>
</dbReference>
<evidence type="ECO:0000256" key="4">
    <source>
        <dbReference type="ARBA" id="ARBA00022553"/>
    </source>
</evidence>
<dbReference type="InterPro" id="IPR027357">
    <property type="entry name" value="DOCKER_dom"/>
</dbReference>
<feature type="region of interest" description="Disordered" evidence="8">
    <location>
        <begin position="2008"/>
        <end position="2033"/>
    </location>
</feature>
<dbReference type="GO" id="GO:0005737">
    <property type="term" value="C:cytoplasm"/>
    <property type="evidence" value="ECO:0007669"/>
    <property type="project" value="UniProtKB-SubCell"/>
</dbReference>
<keyword evidence="4" id="KW-0597">Phosphoprotein</keyword>
<evidence type="ECO:0000256" key="5">
    <source>
        <dbReference type="ARBA" id="ARBA00022658"/>
    </source>
</evidence>
<evidence type="ECO:0000256" key="1">
    <source>
        <dbReference type="ARBA" id="ARBA00004496"/>
    </source>
</evidence>
<dbReference type="CDD" id="cd11872">
    <property type="entry name" value="SH3_DOCK_AB"/>
    <property type="match status" value="1"/>
</dbReference>
<name>A0A9J6BM82_POLVA</name>
<accession>A0A9J6BM82</accession>
<evidence type="ECO:0000259" key="10">
    <source>
        <dbReference type="PROSITE" id="PS51650"/>
    </source>
</evidence>
<feature type="region of interest" description="Disordered" evidence="8">
    <location>
        <begin position="1888"/>
        <end position="1937"/>
    </location>
</feature>
<dbReference type="InterPro" id="IPR035892">
    <property type="entry name" value="C2_domain_sf"/>
</dbReference>
<dbReference type="Gene3D" id="1.20.58.740">
    <property type="match status" value="1"/>
</dbReference>
<dbReference type="Gene3D" id="2.30.30.40">
    <property type="entry name" value="SH3 Domains"/>
    <property type="match status" value="1"/>
</dbReference>
<reference evidence="12" key="1">
    <citation type="submission" date="2021-03" db="EMBL/GenBank/DDBJ databases">
        <title>Chromosome level genome of the anhydrobiotic midge Polypedilum vanderplanki.</title>
        <authorList>
            <person name="Yoshida Y."/>
            <person name="Kikawada T."/>
            <person name="Gusev O."/>
        </authorList>
    </citation>
    <scope>NUCLEOTIDE SEQUENCE</scope>
    <source>
        <strain evidence="12">NIAS01</strain>
        <tissue evidence="12">Whole body or cell culture</tissue>
    </source>
</reference>
<dbReference type="Pfam" id="PF14429">
    <property type="entry name" value="DOCK-C2"/>
    <property type="match status" value="1"/>
</dbReference>
<dbReference type="InterPro" id="IPR046773">
    <property type="entry name" value="DOCKER_Lobe_C"/>
</dbReference>
<proteinExistence type="inferred from homology"/>
<evidence type="ECO:0000256" key="8">
    <source>
        <dbReference type="SAM" id="MobiDB-lite"/>
    </source>
</evidence>
<evidence type="ECO:0008006" key="14">
    <source>
        <dbReference type="Google" id="ProtNLM"/>
    </source>
</evidence>
<dbReference type="GO" id="GO:0031267">
    <property type="term" value="F:small GTPase binding"/>
    <property type="evidence" value="ECO:0007669"/>
    <property type="project" value="TreeGrafter"/>
</dbReference>
<evidence type="ECO:0000259" key="9">
    <source>
        <dbReference type="PROSITE" id="PS50002"/>
    </source>
</evidence>
<dbReference type="PANTHER" id="PTHR45653">
    <property type="entry name" value="DEDICATOR OF CYTOKINESIS"/>
    <property type="match status" value="1"/>
</dbReference>
<feature type="domain" description="DOCKER" evidence="11">
    <location>
        <begin position="1281"/>
        <end position="1702"/>
    </location>
</feature>
<dbReference type="InterPro" id="IPR056372">
    <property type="entry name" value="TPR_DOCK"/>
</dbReference>
<dbReference type="Gene3D" id="2.60.40.150">
    <property type="entry name" value="C2 domain"/>
    <property type="match status" value="1"/>
</dbReference>
<dbReference type="Pfam" id="PF23554">
    <property type="entry name" value="TPR_DOCK"/>
    <property type="match status" value="1"/>
</dbReference>
<dbReference type="InterPro" id="IPR046769">
    <property type="entry name" value="DOCKER_Lobe_A"/>
</dbReference>
<evidence type="ECO:0000313" key="12">
    <source>
        <dbReference type="EMBL" id="KAG5670985.1"/>
    </source>
</evidence>
<dbReference type="InterPro" id="IPR026791">
    <property type="entry name" value="DOCK"/>
</dbReference>
<dbReference type="Pfam" id="PF06920">
    <property type="entry name" value="DHR-2_Lobe_A"/>
    <property type="match status" value="1"/>
</dbReference>
<evidence type="ECO:0000313" key="13">
    <source>
        <dbReference type="Proteomes" id="UP001107558"/>
    </source>
</evidence>
<dbReference type="InterPro" id="IPR027007">
    <property type="entry name" value="C2_DOCK-type_domain"/>
</dbReference>
<dbReference type="InterPro" id="IPR046770">
    <property type="entry name" value="DOCKER_Lobe_B"/>
</dbReference>
<dbReference type="PANTHER" id="PTHR45653:SF10">
    <property type="entry name" value="MYOBLAST CITY, ISOFORM B"/>
    <property type="match status" value="1"/>
</dbReference>
<feature type="domain" description="SH3" evidence="9">
    <location>
        <begin position="9"/>
        <end position="71"/>
    </location>
</feature>
<comment type="subcellular location">
    <subcellularLocation>
        <location evidence="1">Cytoplasm</location>
    </subcellularLocation>
</comment>
<dbReference type="InterPro" id="IPR042455">
    <property type="entry name" value="DOCK_N_sub1"/>
</dbReference>
<feature type="region of interest" description="Disordered" evidence="8">
    <location>
        <begin position="1768"/>
        <end position="1793"/>
    </location>
</feature>
<dbReference type="EMBL" id="JADBJN010000003">
    <property type="protein sequence ID" value="KAG5670985.1"/>
    <property type="molecule type" value="Genomic_DNA"/>
</dbReference>
<dbReference type="GO" id="GO:0007264">
    <property type="term" value="P:small GTPase-mediated signal transduction"/>
    <property type="evidence" value="ECO:0007669"/>
    <property type="project" value="InterPro"/>
</dbReference>
<dbReference type="FunFam" id="1.20.58.740:FF:000004">
    <property type="entry name" value="Dedicator of cytokinesis protein 1"/>
    <property type="match status" value="1"/>
</dbReference>
<dbReference type="Pfam" id="PF20421">
    <property type="entry name" value="DHR-2_Lobe_C"/>
    <property type="match status" value="1"/>
</dbReference>
<dbReference type="GO" id="GO:0007520">
    <property type="term" value="P:myoblast fusion"/>
    <property type="evidence" value="ECO:0007669"/>
    <property type="project" value="TreeGrafter"/>
</dbReference>
<sequence>MESWKSVGKQYLFGIAKHNFQQDDKPHRLCLDVGDSLIIIRESAHWYYGYKKKNRSLKGIFPKTYVHLIADVEIARGEYVIKRSEIVDEITTILKEWHEHFKKFYLTNNPNLKVLREKMLELIKLRSQMLSGNLPVDEMKDKKMKATSQIDTGNKLLGLDMVVRDDNGNILDINNTSTTELYEQHVQATRRIRRATTEINKKPPAKSMNKFSHNLLITVHNFVCKINEDTELLFTLYDGDRMKAITENYLIKWNRQGGAQYFSNNLRALFTDLSSEDLQRNKIFLVAYVIRIGAMECKESESRRVSVTSNVLSKRVSTSSQNNSTANLNESLMRRPFGVAAIDLTPMIRKEEDFKSDTQLSMPFITCEKESLDMTLRKLFNNKDIGKDGSNIWISVELLHGDLKQIKEEYPHLIVGNMAHARKMGFPEVIYPGDVRNDLYVTLVNGEFSRSTTRTADKNIEVIVSVCNENGVSVKDVITQGGGATMVSEYRSVIYYHDDKPKWNETFKINVPIDDFTKCHLKFLFKHRSSNDSKDKNEKPFAIAFIKLQKTNGTILQQGNHTLVVYKIDHKKLDESTQFNYYSLPSENFELLATPKPSLAPYSLLPKDTFVIDVNLCSTKLTQDVDLLGLLQWNNNTNKETLEISLNQLLKPVPSEEIVKFLQDILDALFNILVQNDEMLYDDLVFQCLIRLIEIVSDKKYQHFQSVLDLYINESFSSTLAYKKLIKVLESHFYGAIGSIKKSPTLHDDNENPAEKKLYKTIKNLQYIMKFIIRSRLLYAKLYQDHDQYSFETSLEELMALFVDLIQLPNSLLTSQGAIFKYLHVIASDLMEVYDPLKLSNFIVEIITKLPPGRLTQCKMKCIKDLVGSKIFRMPLCRGILLPVFCAQIKDKLESKEEGDIMSDIWQQEKNLTKAAKILGESKSQLHARESTAKTKVAECVNIMNNILELLFSKDIGDTDNDIRDIMLILLRTVIQSSIAMDRDNPLVGNLVAIMLAIFRSMTENHYKMYVNHFYSRFDLQEFLTEIFMVYKELISKPVFAPDWLDMIMHQNTVILESLHHFARIIREHFSDPFEKQVWSNFFHCSIAFLTQPALQLDQFTRNKTSMILARYCDIRREAAKEICSMWYSLGQHKQFFVPQMVGPFLEMSMIKETELRKETIPIFFDMMQCEYLSSKLINDSFGDTKRNISHIRGHFREFEREMIEKLDIYVEGGRGDDEYKDLFNEIMTNLCRNHIALHQDGITFVNMATKLMERLLEYRFLINDESKENRMSCTVSLLQFYEVNRKEMYIRYVNKLRELHMEFDNYAEAAFTLKLHSNLLQWNDTQLPPLLKSSKHAHCTTHRSLKETLYNEIIEYFDQGNMWESALEVCKELVKQYEFETYDYESLSALHIKMSDFYKNIVSEMRHDVEYFRVTFYGFGFPELLRNKTFIYRGKEYEQLQSFCSRILSQHPKAEIMQTLEKPGEDITKSDGQYIQINKVEPIMSEKHQKLYESAQSKRIAKSIVKYYKTNDVDHFKFSRPFRDTSKNWMSSSESDNVGNLWLERTVMKTLYPLPGILKWFPVETSETFNVSPIECAIEMMEANNKMLRDLVIEHQNDSTAALAQLTMKIQGVVDAAVNGGTSKYEEAFLTDDYLKMNPSDVKFVETLKNLIADQIPILEVALSVHKAKAKPEILPLHERLEECFTKMQVHVESMYGKRTTDLKFEKDNSVVLRKDVLKTPHDNRLSETSMGSSDSGISNRRQITTAINKVFNFNSPPSFTSVRQTMVTSSPLNKKSKDKMSTQKRRNSKKMDREILSLPNSQFYTAAVSSLTMKLSTIAQTPTEKEEKENFGVLSAATSSTTIVSNPTTPVFELTEELTPKRPLRSEIEKEKRLSRTQSVIVANNSNGVTNKVDNASVSGESSNSRNSIITTDSQTSEEDSLVPPPLPLKHRDSDFGNLSLEDTLYSRAPSNRASTGSDRYHIFNRPLPAAPTHGSDDFIASNSHYEVLEIRNREVIEATEAKIIGKKLAPQPPPKPVRNNSKTSNMPMSP</sequence>
<dbReference type="GO" id="GO:0005886">
    <property type="term" value="C:plasma membrane"/>
    <property type="evidence" value="ECO:0007669"/>
    <property type="project" value="TreeGrafter"/>
</dbReference>
<dbReference type="Gene3D" id="1.25.40.410">
    <property type="match status" value="1"/>
</dbReference>
<dbReference type="InterPro" id="IPR032376">
    <property type="entry name" value="DOCK_N"/>
</dbReference>
<comment type="similarity">
    <text evidence="7">Belongs to the DOCK family.</text>
</comment>
<dbReference type="PROSITE" id="PS51650">
    <property type="entry name" value="C2_DOCK"/>
    <property type="match status" value="1"/>
</dbReference>
<dbReference type="GO" id="GO:0016477">
    <property type="term" value="P:cell migration"/>
    <property type="evidence" value="ECO:0007669"/>
    <property type="project" value="TreeGrafter"/>
</dbReference>
<feature type="compositionally biased region" description="Polar residues" evidence="8">
    <location>
        <begin position="2021"/>
        <end position="2033"/>
    </location>
</feature>
<evidence type="ECO:0000256" key="6">
    <source>
        <dbReference type="PROSITE-ProRule" id="PRU00192"/>
    </source>
</evidence>
<protein>
    <recommendedName>
        <fullName evidence="14">Dedicator of cytokinesis protein 1</fullName>
    </recommendedName>
</protein>
<dbReference type="Pfam" id="PF16172">
    <property type="entry name" value="DOCK_N"/>
    <property type="match status" value="1"/>
</dbReference>
<dbReference type="Pfam" id="PF20422">
    <property type="entry name" value="DHR-2_Lobe_B"/>
    <property type="match status" value="1"/>
</dbReference>
<dbReference type="GO" id="GO:0005085">
    <property type="term" value="F:guanyl-nucleotide exchange factor activity"/>
    <property type="evidence" value="ECO:0007669"/>
    <property type="project" value="UniProtKB-KW"/>
</dbReference>
<dbReference type="PROSITE" id="PS51651">
    <property type="entry name" value="DOCKER"/>
    <property type="match status" value="1"/>
</dbReference>
<dbReference type="SMART" id="SM00326">
    <property type="entry name" value="SH3"/>
    <property type="match status" value="1"/>
</dbReference>
<dbReference type="PROSITE" id="PS50002">
    <property type="entry name" value="SH3"/>
    <property type="match status" value="1"/>
</dbReference>
<keyword evidence="3" id="KW-0963">Cytoplasm</keyword>
<evidence type="ECO:0000259" key="11">
    <source>
        <dbReference type="PROSITE" id="PS51651"/>
    </source>
</evidence>
<dbReference type="SUPFAM" id="SSF50044">
    <property type="entry name" value="SH3-domain"/>
    <property type="match status" value="1"/>
</dbReference>
<keyword evidence="13" id="KW-1185">Reference proteome</keyword>
<dbReference type="InterPro" id="IPR036028">
    <property type="entry name" value="SH3-like_dom_sf"/>
</dbReference>
<comment type="caution">
    <text evidence="12">The sequence shown here is derived from an EMBL/GenBank/DDBJ whole genome shotgun (WGS) entry which is preliminary data.</text>
</comment>